<proteinExistence type="predicted"/>
<reference evidence="2" key="1">
    <citation type="submission" date="2020-09" db="EMBL/GenBank/DDBJ databases">
        <title>Pelagicoccus enzymogenes sp. nov. with an EPS production, isolated from marine sediment.</title>
        <authorList>
            <person name="Feng X."/>
        </authorList>
    </citation>
    <scope>NUCLEOTIDE SEQUENCE</scope>
    <source>
        <strain evidence="2">NFK12</strain>
    </source>
</reference>
<evidence type="ECO:0000313" key="3">
    <source>
        <dbReference type="Proteomes" id="UP000622317"/>
    </source>
</evidence>
<dbReference type="PANTHER" id="PTHR34219">
    <property type="entry name" value="IRON-REGULATED INNER MEMBRANE PROTEIN-RELATED"/>
    <property type="match status" value="1"/>
</dbReference>
<evidence type="ECO:0000256" key="1">
    <source>
        <dbReference type="SAM" id="Phobius"/>
    </source>
</evidence>
<feature type="transmembrane region" description="Helical" evidence="1">
    <location>
        <begin position="12"/>
        <end position="32"/>
    </location>
</feature>
<dbReference type="PANTHER" id="PTHR34219:SF8">
    <property type="entry name" value="PEPSY DOMAIN-CONTAINING PROTEIN"/>
    <property type="match status" value="1"/>
</dbReference>
<dbReference type="InterPro" id="IPR005625">
    <property type="entry name" value="PepSY-ass_TM"/>
</dbReference>
<dbReference type="AlphaFoldDB" id="A0A927IH16"/>
<feature type="transmembrane region" description="Helical" evidence="1">
    <location>
        <begin position="329"/>
        <end position="351"/>
    </location>
</feature>
<name>A0A927IH16_9BACT</name>
<dbReference type="RefSeq" id="WP_191618863.1">
    <property type="nucleotide sequence ID" value="NZ_JACYFG010000051.1"/>
</dbReference>
<keyword evidence="1" id="KW-0472">Membrane</keyword>
<accession>A0A927IH16</accession>
<dbReference type="Proteomes" id="UP000622317">
    <property type="component" value="Unassembled WGS sequence"/>
</dbReference>
<feature type="transmembrane region" description="Helical" evidence="1">
    <location>
        <begin position="188"/>
        <end position="209"/>
    </location>
</feature>
<dbReference type="EMBL" id="JACYFG010000051">
    <property type="protein sequence ID" value="MBD5781782.1"/>
    <property type="molecule type" value="Genomic_DNA"/>
</dbReference>
<sequence length="376" mass="42411">MKKRIWKLHSWIGLFCALALTVIGLTGSVLVFHQEISDALAPETTLNQNYNPDAQRLPVTQLTQTVESKFPNFWIRGWLFNHQSPHRDKAYVMERGGDEWHILYVDPYTGETAERPYGYNETLYGWFINLHYTFFADHVGMAIAGIFALGFLFLAITGIYLHRPFFKTLFKLRWGASARIFCSDLHKAIGIATIPMNLIFGITGAYWNISHVLHELIEHAHEEEHAIAVEYPGRADQLESLATIADNSIPGYSLNYIYFPTEEDPTFYLYGQHPGAGVLNSPYGSSVWVKAESGEVTHSSDLSQAGFWAQVLDSFEPLHFGSFAGLGSQIVWCLAGLSPAALSLTGTIMFFKRGRRKKKKRSLEETRPERAKALVS</sequence>
<dbReference type="Pfam" id="PF03929">
    <property type="entry name" value="PepSY_TM"/>
    <property type="match status" value="1"/>
</dbReference>
<protein>
    <submittedName>
        <fullName evidence="2">PepSY domain-containing protein</fullName>
    </submittedName>
</protein>
<feature type="transmembrane region" description="Helical" evidence="1">
    <location>
        <begin position="139"/>
        <end position="161"/>
    </location>
</feature>
<evidence type="ECO:0000313" key="2">
    <source>
        <dbReference type="EMBL" id="MBD5781782.1"/>
    </source>
</evidence>
<keyword evidence="1" id="KW-1133">Transmembrane helix</keyword>
<gene>
    <name evidence="2" type="ORF">IEN85_19935</name>
</gene>
<comment type="caution">
    <text evidence="2">The sequence shown here is derived from an EMBL/GenBank/DDBJ whole genome shotgun (WGS) entry which is preliminary data.</text>
</comment>
<keyword evidence="1" id="KW-0812">Transmembrane</keyword>
<keyword evidence="3" id="KW-1185">Reference proteome</keyword>
<organism evidence="2 3">
    <name type="scientific">Pelagicoccus enzymogenes</name>
    <dbReference type="NCBI Taxonomy" id="2773457"/>
    <lineage>
        <taxon>Bacteria</taxon>
        <taxon>Pseudomonadati</taxon>
        <taxon>Verrucomicrobiota</taxon>
        <taxon>Opitutia</taxon>
        <taxon>Puniceicoccales</taxon>
        <taxon>Pelagicoccaceae</taxon>
        <taxon>Pelagicoccus</taxon>
    </lineage>
</organism>